<dbReference type="GO" id="GO:0004674">
    <property type="term" value="F:protein serine/threonine kinase activity"/>
    <property type="evidence" value="ECO:0007669"/>
    <property type="project" value="TreeGrafter"/>
</dbReference>
<feature type="domain" description="Protein kinase" evidence="3">
    <location>
        <begin position="78"/>
        <end position="400"/>
    </location>
</feature>
<dbReference type="SMART" id="SM00220">
    <property type="entry name" value="S_TKc"/>
    <property type="match status" value="1"/>
</dbReference>
<name>A0A8E2DHE5_9APHY</name>
<evidence type="ECO:0000313" key="5">
    <source>
        <dbReference type="Proteomes" id="UP000250043"/>
    </source>
</evidence>
<sequence>MITSPSTRPGPQAIAEGGGASKSTFLELLARTVQAAPAGSTSKAAARTPDVAHEAGITATGVKRESRLPGYLREAEYYWRDRQQWLEAQGYMLRPRYRPDWKPSWEGTKKSWFDCEDGTGFGVSHLVDATRIRDGKLVMLKQISKSVHPYEADICQFFASEPLASDSRNHCVLLIEVLQDPEDDNIHILVMPFLRPHNDPPFQTVGEIVEFFRQIFEGLHFMHQHRVAHRDCMVMNIMMDPEPMFPNLYHPIFTDEKRDLSGKARYYSRTERPTKYYLIDFGLSRKYNADNLSPRELPIIGGDKTVPEFQGEKYDEASDPFPTDVYYVGNMIRQYYLQSYMGLDFMDVLIANMTEADPAKRPTMLEVEKRFEVIRSALTSRTLRRRLVGREEHAMSRLFFDTKHFIISAGYIVRRLPAVPRPVARKS</sequence>
<proteinExistence type="predicted"/>
<dbReference type="GO" id="GO:0005524">
    <property type="term" value="F:ATP binding"/>
    <property type="evidence" value="ECO:0007669"/>
    <property type="project" value="UniProtKB-KW"/>
</dbReference>
<dbReference type="SUPFAM" id="SSF56112">
    <property type="entry name" value="Protein kinase-like (PK-like)"/>
    <property type="match status" value="1"/>
</dbReference>
<reference evidence="4 5" key="1">
    <citation type="submission" date="2016-07" db="EMBL/GenBank/DDBJ databases">
        <title>Draft genome of the white-rot fungus Obba rivulosa 3A-2.</title>
        <authorList>
            <consortium name="DOE Joint Genome Institute"/>
            <person name="Miettinen O."/>
            <person name="Riley R."/>
            <person name="Acob R."/>
            <person name="Barry K."/>
            <person name="Cullen D."/>
            <person name="De Vries R."/>
            <person name="Hainaut M."/>
            <person name="Hatakka A."/>
            <person name="Henrissat B."/>
            <person name="Hilden K."/>
            <person name="Kuo R."/>
            <person name="Labutti K."/>
            <person name="Lipzen A."/>
            <person name="Makela M.R."/>
            <person name="Sandor L."/>
            <person name="Spatafora J.W."/>
            <person name="Grigoriev I.V."/>
            <person name="Hibbett D.S."/>
        </authorList>
    </citation>
    <scope>NUCLEOTIDE SEQUENCE [LARGE SCALE GENOMIC DNA]</scope>
    <source>
        <strain evidence="4 5">3A-2</strain>
    </source>
</reference>
<dbReference type="PANTHER" id="PTHR24346:SF30">
    <property type="entry name" value="MATERNAL EMBRYONIC LEUCINE ZIPPER KINASE"/>
    <property type="match status" value="1"/>
</dbReference>
<dbReference type="EMBL" id="KV722462">
    <property type="protein sequence ID" value="OCH88105.1"/>
    <property type="molecule type" value="Genomic_DNA"/>
</dbReference>
<organism evidence="4 5">
    <name type="scientific">Obba rivulosa</name>
    <dbReference type="NCBI Taxonomy" id="1052685"/>
    <lineage>
        <taxon>Eukaryota</taxon>
        <taxon>Fungi</taxon>
        <taxon>Dikarya</taxon>
        <taxon>Basidiomycota</taxon>
        <taxon>Agaricomycotina</taxon>
        <taxon>Agaricomycetes</taxon>
        <taxon>Polyporales</taxon>
        <taxon>Gelatoporiaceae</taxon>
        <taxon>Obba</taxon>
    </lineage>
</organism>
<dbReference type="PANTHER" id="PTHR24346">
    <property type="entry name" value="MAP/MICROTUBULE AFFINITY-REGULATING KINASE"/>
    <property type="match status" value="1"/>
</dbReference>
<dbReference type="Gene3D" id="1.10.510.10">
    <property type="entry name" value="Transferase(Phosphotransferase) domain 1"/>
    <property type="match status" value="1"/>
</dbReference>
<dbReference type="GO" id="GO:0005737">
    <property type="term" value="C:cytoplasm"/>
    <property type="evidence" value="ECO:0007669"/>
    <property type="project" value="TreeGrafter"/>
</dbReference>
<dbReference type="Pfam" id="PF00069">
    <property type="entry name" value="Pkinase"/>
    <property type="match status" value="1"/>
</dbReference>
<keyword evidence="2" id="KW-0067">ATP-binding</keyword>
<protein>
    <recommendedName>
        <fullName evidence="3">Protein kinase domain-containing protein</fullName>
    </recommendedName>
</protein>
<evidence type="ECO:0000313" key="4">
    <source>
        <dbReference type="EMBL" id="OCH88105.1"/>
    </source>
</evidence>
<gene>
    <name evidence="4" type="ORF">OBBRIDRAFT_735113</name>
</gene>
<dbReference type="PROSITE" id="PS50011">
    <property type="entry name" value="PROTEIN_KINASE_DOM"/>
    <property type="match status" value="1"/>
</dbReference>
<dbReference type="InterPro" id="IPR011009">
    <property type="entry name" value="Kinase-like_dom_sf"/>
</dbReference>
<evidence type="ECO:0000256" key="1">
    <source>
        <dbReference type="ARBA" id="ARBA00022741"/>
    </source>
</evidence>
<evidence type="ECO:0000256" key="2">
    <source>
        <dbReference type="ARBA" id="ARBA00022840"/>
    </source>
</evidence>
<dbReference type="GO" id="GO:0035556">
    <property type="term" value="P:intracellular signal transduction"/>
    <property type="evidence" value="ECO:0007669"/>
    <property type="project" value="TreeGrafter"/>
</dbReference>
<dbReference type="OrthoDB" id="5987198at2759"/>
<dbReference type="InterPro" id="IPR000719">
    <property type="entry name" value="Prot_kinase_dom"/>
</dbReference>
<accession>A0A8E2DHE5</accession>
<dbReference type="Proteomes" id="UP000250043">
    <property type="component" value="Unassembled WGS sequence"/>
</dbReference>
<evidence type="ECO:0000259" key="3">
    <source>
        <dbReference type="PROSITE" id="PS50011"/>
    </source>
</evidence>
<keyword evidence="5" id="KW-1185">Reference proteome</keyword>
<dbReference type="AlphaFoldDB" id="A0A8E2DHE5"/>
<keyword evidence="1" id="KW-0547">Nucleotide-binding</keyword>